<evidence type="ECO:0000256" key="8">
    <source>
        <dbReference type="ARBA" id="ARBA00023136"/>
    </source>
</evidence>
<feature type="transmembrane region" description="Helical" evidence="9">
    <location>
        <begin position="128"/>
        <end position="153"/>
    </location>
</feature>
<evidence type="ECO:0000259" key="10">
    <source>
        <dbReference type="PROSITE" id="PS50928"/>
    </source>
</evidence>
<name>A0A133MNY3_CLOPF</name>
<dbReference type="PATRIC" id="fig|1502.174.peg.3009"/>
<comment type="similarity">
    <text evidence="2">Belongs to the binding-protein-dependent transport system permease family. MalFG subfamily.</text>
</comment>
<dbReference type="EMBL" id="LRPU01000193">
    <property type="protein sequence ID" value="KXA05724.1"/>
    <property type="molecule type" value="Genomic_DNA"/>
</dbReference>
<keyword evidence="4" id="KW-1003">Cell membrane</keyword>
<dbReference type="SUPFAM" id="SSF161098">
    <property type="entry name" value="MetI-like"/>
    <property type="match status" value="1"/>
</dbReference>
<dbReference type="Gene3D" id="1.10.3720.10">
    <property type="entry name" value="MetI-like"/>
    <property type="match status" value="1"/>
</dbReference>
<organism evidence="11 12">
    <name type="scientific">Clostridium perfringens</name>
    <dbReference type="NCBI Taxonomy" id="1502"/>
    <lineage>
        <taxon>Bacteria</taxon>
        <taxon>Bacillati</taxon>
        <taxon>Bacillota</taxon>
        <taxon>Clostridia</taxon>
        <taxon>Eubacteriales</taxon>
        <taxon>Clostridiaceae</taxon>
        <taxon>Clostridium</taxon>
    </lineage>
</organism>
<keyword evidence="6 9" id="KW-0812">Transmembrane</keyword>
<evidence type="ECO:0000313" key="11">
    <source>
        <dbReference type="EMBL" id="KXA05724.1"/>
    </source>
</evidence>
<dbReference type="PROSITE" id="PS50928">
    <property type="entry name" value="ABC_TM1"/>
    <property type="match status" value="1"/>
</dbReference>
<protein>
    <submittedName>
        <fullName evidence="11">ABC transporter, permease protein</fullName>
    </submittedName>
</protein>
<evidence type="ECO:0000256" key="5">
    <source>
        <dbReference type="ARBA" id="ARBA00022597"/>
    </source>
</evidence>
<evidence type="ECO:0000256" key="1">
    <source>
        <dbReference type="ARBA" id="ARBA00004651"/>
    </source>
</evidence>
<dbReference type="InterPro" id="IPR050901">
    <property type="entry name" value="BP-dep_ABC_trans_perm"/>
</dbReference>
<dbReference type="CDD" id="cd06261">
    <property type="entry name" value="TM_PBP2"/>
    <property type="match status" value="1"/>
</dbReference>
<dbReference type="Pfam" id="PF00528">
    <property type="entry name" value="BPD_transp_1"/>
    <property type="match status" value="1"/>
</dbReference>
<feature type="transmembrane region" description="Helical" evidence="9">
    <location>
        <begin position="159"/>
        <end position="177"/>
    </location>
</feature>
<accession>A0A133MNY3</accession>
<dbReference type="GO" id="GO:0042956">
    <property type="term" value="P:maltodextrin transmembrane transport"/>
    <property type="evidence" value="ECO:0007669"/>
    <property type="project" value="TreeGrafter"/>
</dbReference>
<evidence type="ECO:0000256" key="6">
    <source>
        <dbReference type="ARBA" id="ARBA00022692"/>
    </source>
</evidence>
<proteinExistence type="inferred from homology"/>
<feature type="transmembrane region" description="Helical" evidence="9">
    <location>
        <begin position="215"/>
        <end position="237"/>
    </location>
</feature>
<keyword evidence="5" id="KW-0762">Sugar transport</keyword>
<evidence type="ECO:0000256" key="4">
    <source>
        <dbReference type="ARBA" id="ARBA00022475"/>
    </source>
</evidence>
<dbReference type="Proteomes" id="UP000070646">
    <property type="component" value="Unassembled WGS sequence"/>
</dbReference>
<feature type="transmembrane region" description="Helical" evidence="9">
    <location>
        <begin position="36"/>
        <end position="58"/>
    </location>
</feature>
<dbReference type="PANTHER" id="PTHR32243">
    <property type="entry name" value="MALTOSE TRANSPORT SYSTEM PERMEASE-RELATED"/>
    <property type="match status" value="1"/>
</dbReference>
<comment type="caution">
    <text evidence="11">The sequence shown here is derived from an EMBL/GenBank/DDBJ whole genome shotgun (WGS) entry which is preliminary data.</text>
</comment>
<dbReference type="GO" id="GO:0015423">
    <property type="term" value="F:ABC-type maltose transporter activity"/>
    <property type="evidence" value="ECO:0007669"/>
    <property type="project" value="TreeGrafter"/>
</dbReference>
<evidence type="ECO:0000256" key="9">
    <source>
        <dbReference type="RuleBase" id="RU363032"/>
    </source>
</evidence>
<feature type="transmembrane region" description="Helical" evidence="9">
    <location>
        <begin position="94"/>
        <end position="116"/>
    </location>
</feature>
<feature type="transmembrane region" description="Helical" evidence="9">
    <location>
        <begin position="264"/>
        <end position="282"/>
    </location>
</feature>
<comment type="subcellular location">
    <subcellularLocation>
        <location evidence="1 9">Cell membrane</location>
        <topology evidence="1 9">Multi-pass membrane protein</topology>
    </subcellularLocation>
</comment>
<dbReference type="PANTHER" id="PTHR32243:SF50">
    <property type="entry name" value="MALTOSE_MALTODEXTRIN TRANSPORT SYSTEM PERMEASE PROTEIN MALG"/>
    <property type="match status" value="1"/>
</dbReference>
<sequence>MQSKVQKKSGIVTTSELKYERKLRPAERRMAWISRIFIWFMLLVVLFPVFAVVSASMAKGEVFTQTSLIPSAWTLENYAKVLTETNFLIWVKNSLIICVVVSIIQLLLTVPMAFAFSRLKFWGRKNGLMMLLLLQMFPAAMTLPAILALAYRLDGMDHIITLIIVQAGAGAFNVWLLKGAIDGIPKELTEAAYVDGASTFQTFTMIILPLLRNMLLVIFLFTFIGAYSEFIFASSLLKSPESLTLAVGMQQFITNNFSANWTQYSAAAIMASIPIVAFATVAQKYMAKGLTAGSVKG</sequence>
<gene>
    <name evidence="11" type="ORF">HMPREF3222_02986</name>
</gene>
<keyword evidence="3 9" id="KW-0813">Transport</keyword>
<keyword evidence="7 9" id="KW-1133">Transmembrane helix</keyword>
<dbReference type="InterPro" id="IPR035906">
    <property type="entry name" value="MetI-like_sf"/>
</dbReference>
<reference evidence="11 12" key="1">
    <citation type="submission" date="2016-01" db="EMBL/GenBank/DDBJ databases">
        <authorList>
            <person name="Oliw E.H."/>
        </authorList>
    </citation>
    <scope>NUCLEOTIDE SEQUENCE [LARGE SCALE GENOMIC DNA]</scope>
    <source>
        <strain evidence="11 12">MJR7757A</strain>
    </source>
</reference>
<dbReference type="AlphaFoldDB" id="A0A133MNY3"/>
<evidence type="ECO:0000256" key="3">
    <source>
        <dbReference type="ARBA" id="ARBA00022448"/>
    </source>
</evidence>
<evidence type="ECO:0000256" key="2">
    <source>
        <dbReference type="ARBA" id="ARBA00009047"/>
    </source>
</evidence>
<keyword evidence="8 9" id="KW-0472">Membrane</keyword>
<dbReference type="RefSeq" id="WP_060796797.1">
    <property type="nucleotide sequence ID" value="NZ_KQ956322.1"/>
</dbReference>
<feature type="domain" description="ABC transmembrane type-1" evidence="10">
    <location>
        <begin position="91"/>
        <end position="282"/>
    </location>
</feature>
<evidence type="ECO:0000256" key="7">
    <source>
        <dbReference type="ARBA" id="ARBA00022989"/>
    </source>
</evidence>
<dbReference type="GO" id="GO:0005886">
    <property type="term" value="C:plasma membrane"/>
    <property type="evidence" value="ECO:0007669"/>
    <property type="project" value="UniProtKB-SubCell"/>
</dbReference>
<evidence type="ECO:0000313" key="12">
    <source>
        <dbReference type="Proteomes" id="UP000070646"/>
    </source>
</evidence>
<dbReference type="InterPro" id="IPR000515">
    <property type="entry name" value="MetI-like"/>
</dbReference>